<dbReference type="InterPro" id="IPR029060">
    <property type="entry name" value="PIN-like_dom_sf"/>
</dbReference>
<dbReference type="PANTHER" id="PTHR15665:SF1">
    <property type="entry name" value="PROTEIN ASTEROID HOMOLOG 1"/>
    <property type="match status" value="1"/>
</dbReference>
<dbReference type="RefSeq" id="XP_026672402.1">
    <property type="nucleotide sequence ID" value="XM_026816601.1"/>
</dbReference>
<evidence type="ECO:0000313" key="3">
    <source>
        <dbReference type="RefSeq" id="XP_026672402.1"/>
    </source>
</evidence>
<sequence>MGIIGLTTFVNNRSDRYLRDYELHNTYLVIDGNNISCQIYNLYTKGNCAFGGDYDSFAYAVSNFFDDLLKCNITPLVLIDGGTENKKLKTTVIRTKDKIRRAALFSPCDRRTMKFLPLLQTIVFKNVMIKKNIRHVQCLFEADNDIATVARILNCPVLSYDSDFYIYGSQYIPFDTLDNCVVRHSSGKGYVKHCKIYKVEYLLNSFRGLHESMLPLAAILLGNDYVKHGTFKNFFRHLKLKGVSKKKHNEQQCRIEATFIWLSKYTLDKAIISILIRLPKPCRQRLLNLIEDNINSYTNASAEILIPLGFPKDYVARVNTHHLNRSFKFEEDINTLTYIEETCEGEEDEISEEEDDEIELMSTIDETELFSQNKAINNLPKWFVNEFLMAELPSFFMDLIVRRLYTCPVQIENDCYRSSNVISLKIISVIFGLLKSAIHDKVRYMRYMIRDQNRLVTRELKATEIINCCKLPSLFNLRKIPLSIRKEILNKTLGINTADCINELPPEWILYVGCIKYWIREQEPPVFHKSNVYAIVIGMLFHIIDSKIGIYRTIHNFTQKKSQVIETIKQKRKAHNYKPTYTTNGTVIEACKKVSYYDCLLAAPFFISHFNLDKKFQFYSNRKLFNRSIVHAFAEFQNCLKHAMSLNALLKYPYPQTTVATLYNGTLLYNLSNNFKTHQDIEKYINAVLGMSPSLLRLFHILLSKVKSEFTSLFQVEVKHCKKRKKSKRPKTNAESDTQYFSATDNSTELYYDPDNPYSILNHV</sequence>
<evidence type="ECO:0000313" key="2">
    <source>
        <dbReference type="Proteomes" id="UP000694925"/>
    </source>
</evidence>
<keyword evidence="2" id="KW-1185">Reference proteome</keyword>
<dbReference type="AlphaFoldDB" id="A0AAJ7S6T9"/>
<dbReference type="GeneID" id="108628634"/>
<proteinExistence type="inferred from homology"/>
<dbReference type="InterPro" id="IPR026832">
    <property type="entry name" value="Asteroid"/>
</dbReference>
<dbReference type="Proteomes" id="UP000694925">
    <property type="component" value="Unplaced"/>
</dbReference>
<name>A0AAJ7S6T9_9HYME</name>
<accession>A0AAJ7S6T9</accession>
<comment type="similarity">
    <text evidence="1">Belongs to the asteroid family.</text>
</comment>
<reference evidence="3" key="1">
    <citation type="submission" date="2025-08" db="UniProtKB">
        <authorList>
            <consortium name="RefSeq"/>
        </authorList>
    </citation>
    <scope>IDENTIFICATION</scope>
    <source>
        <tissue evidence="3">Whole body</tissue>
    </source>
</reference>
<dbReference type="KEGG" id="ccal:108628634"/>
<dbReference type="PANTHER" id="PTHR15665">
    <property type="entry name" value="ASTEROID PROTEIN"/>
    <property type="match status" value="1"/>
</dbReference>
<organism evidence="2 3">
    <name type="scientific">Ceratina calcarata</name>
    <dbReference type="NCBI Taxonomy" id="156304"/>
    <lineage>
        <taxon>Eukaryota</taxon>
        <taxon>Metazoa</taxon>
        <taxon>Ecdysozoa</taxon>
        <taxon>Arthropoda</taxon>
        <taxon>Hexapoda</taxon>
        <taxon>Insecta</taxon>
        <taxon>Pterygota</taxon>
        <taxon>Neoptera</taxon>
        <taxon>Endopterygota</taxon>
        <taxon>Hymenoptera</taxon>
        <taxon>Apocrita</taxon>
        <taxon>Aculeata</taxon>
        <taxon>Apoidea</taxon>
        <taxon>Anthophila</taxon>
        <taxon>Apidae</taxon>
        <taxon>Ceratina</taxon>
        <taxon>Zadontomerus</taxon>
    </lineage>
</organism>
<dbReference type="Gene3D" id="3.40.50.1010">
    <property type="entry name" value="5'-nuclease"/>
    <property type="match status" value="1"/>
</dbReference>
<protein>
    <submittedName>
        <fullName evidence="3">Protein asteroid-like</fullName>
    </submittedName>
</protein>
<evidence type="ECO:0000256" key="1">
    <source>
        <dbReference type="ARBA" id="ARBA00007398"/>
    </source>
</evidence>
<dbReference type="SUPFAM" id="SSF88723">
    <property type="entry name" value="PIN domain-like"/>
    <property type="match status" value="1"/>
</dbReference>
<gene>
    <name evidence="3" type="primary">LOC108628634</name>
</gene>
<dbReference type="CTD" id="33282"/>